<evidence type="ECO:0000256" key="7">
    <source>
        <dbReference type="SAM" id="Phobius"/>
    </source>
</evidence>
<evidence type="ECO:0000256" key="1">
    <source>
        <dbReference type="ARBA" id="ARBA00022670"/>
    </source>
</evidence>
<evidence type="ECO:0000256" key="3">
    <source>
        <dbReference type="ARBA" id="ARBA00022801"/>
    </source>
</evidence>
<dbReference type="EMBL" id="CP048685">
    <property type="protein sequence ID" value="QPJ62246.1"/>
    <property type="molecule type" value="Genomic_DNA"/>
</dbReference>
<keyword evidence="7" id="KW-0812">Transmembrane</keyword>
<keyword evidence="1 6" id="KW-0645">Protease</keyword>
<dbReference type="KEGG" id="nli:G3M70_10335"/>
<gene>
    <name evidence="9" type="ORF">G3M70_10335</name>
</gene>
<dbReference type="PANTHER" id="PTHR22726:SF1">
    <property type="entry name" value="METALLOENDOPEPTIDASE OMA1, MITOCHONDRIAL"/>
    <property type="match status" value="1"/>
</dbReference>
<feature type="transmembrane region" description="Helical" evidence="7">
    <location>
        <begin position="25"/>
        <end position="49"/>
    </location>
</feature>
<dbReference type="InterPro" id="IPR001915">
    <property type="entry name" value="Peptidase_M48"/>
</dbReference>
<evidence type="ECO:0000256" key="5">
    <source>
        <dbReference type="ARBA" id="ARBA00023049"/>
    </source>
</evidence>
<dbReference type="PANTHER" id="PTHR22726">
    <property type="entry name" value="METALLOENDOPEPTIDASE OMA1"/>
    <property type="match status" value="1"/>
</dbReference>
<dbReference type="GO" id="GO:0004222">
    <property type="term" value="F:metalloendopeptidase activity"/>
    <property type="evidence" value="ECO:0007669"/>
    <property type="project" value="InterPro"/>
</dbReference>
<keyword evidence="4 6" id="KW-0862">Zinc</keyword>
<keyword evidence="3 6" id="KW-0378">Hydrolase</keyword>
<keyword evidence="5 6" id="KW-0482">Metalloprotease</keyword>
<keyword evidence="7" id="KW-1133">Transmembrane helix</keyword>
<keyword evidence="7" id="KW-0472">Membrane</keyword>
<dbReference type="GO" id="GO:0016020">
    <property type="term" value="C:membrane"/>
    <property type="evidence" value="ECO:0007669"/>
    <property type="project" value="TreeGrafter"/>
</dbReference>
<proteinExistence type="inferred from homology"/>
<sequence>MQYTPKLPEENDNVSSSSPVKDFTILLSGLIGIIVVVYMALGFAIDWAVEKMDPRTEAKVFKTISFDLGLDEDHDVRKSAILQRMVDELNRDCTRLPVKFKVYAIPDEMINAMALPGGTILVFGGLLDIMDSENALMMVLGHELGHFNNRDHLKGIGRSLVLMVLSSMLMGPNNMLNDWMSTSLTLSQLAYSRGQESKADAFGLKALQCRYGHVSGSTQFFDTMSKKHHIGNVQKFFVSHPVSEERVANLKALAAQQGFGEGKLTPLREELKTEKLMED</sequence>
<dbReference type="Gene3D" id="3.30.2010.10">
    <property type="entry name" value="Metalloproteases ('zincins'), catalytic domain"/>
    <property type="match status" value="1"/>
</dbReference>
<dbReference type="AlphaFoldDB" id="A0A7T0BWI1"/>
<keyword evidence="2" id="KW-0479">Metal-binding</keyword>
<evidence type="ECO:0000259" key="8">
    <source>
        <dbReference type="Pfam" id="PF01435"/>
    </source>
</evidence>
<organism evidence="9 10">
    <name type="scientific">Candidatus Nitronauta litoralis</name>
    <dbReference type="NCBI Taxonomy" id="2705533"/>
    <lineage>
        <taxon>Bacteria</taxon>
        <taxon>Pseudomonadati</taxon>
        <taxon>Nitrospinota/Tectimicrobiota group</taxon>
        <taxon>Nitrospinota</taxon>
        <taxon>Nitrospinia</taxon>
        <taxon>Nitrospinales</taxon>
        <taxon>Nitrospinaceae</taxon>
        <taxon>Candidatus Nitronauta</taxon>
    </lineage>
</organism>
<name>A0A7T0BWI1_9BACT</name>
<evidence type="ECO:0000256" key="6">
    <source>
        <dbReference type="RuleBase" id="RU003983"/>
    </source>
</evidence>
<dbReference type="GO" id="GO:0046872">
    <property type="term" value="F:metal ion binding"/>
    <property type="evidence" value="ECO:0007669"/>
    <property type="project" value="UniProtKB-KW"/>
</dbReference>
<dbReference type="CDD" id="cd07332">
    <property type="entry name" value="M48C_Oma1_like"/>
    <property type="match status" value="1"/>
</dbReference>
<evidence type="ECO:0000256" key="2">
    <source>
        <dbReference type="ARBA" id="ARBA00022723"/>
    </source>
</evidence>
<evidence type="ECO:0000313" key="10">
    <source>
        <dbReference type="Proteomes" id="UP000594688"/>
    </source>
</evidence>
<dbReference type="Proteomes" id="UP000594688">
    <property type="component" value="Chromosome"/>
</dbReference>
<dbReference type="GO" id="GO:0051603">
    <property type="term" value="P:proteolysis involved in protein catabolic process"/>
    <property type="evidence" value="ECO:0007669"/>
    <property type="project" value="TreeGrafter"/>
</dbReference>
<dbReference type="Pfam" id="PF01435">
    <property type="entry name" value="Peptidase_M48"/>
    <property type="match status" value="1"/>
</dbReference>
<evidence type="ECO:0000256" key="4">
    <source>
        <dbReference type="ARBA" id="ARBA00022833"/>
    </source>
</evidence>
<evidence type="ECO:0000313" key="9">
    <source>
        <dbReference type="EMBL" id="QPJ62246.1"/>
    </source>
</evidence>
<feature type="domain" description="Peptidase M48" evidence="8">
    <location>
        <begin position="80"/>
        <end position="253"/>
    </location>
</feature>
<dbReference type="InterPro" id="IPR051156">
    <property type="entry name" value="Mito/Outer_Membr_Metalloprot"/>
</dbReference>
<accession>A0A7T0BWI1</accession>
<comment type="similarity">
    <text evidence="6">Belongs to the peptidase M48 family.</text>
</comment>
<protein>
    <submittedName>
        <fullName evidence="9">M48 family metallopeptidase</fullName>
    </submittedName>
</protein>
<comment type="cofactor">
    <cofactor evidence="6">
        <name>Zn(2+)</name>
        <dbReference type="ChEBI" id="CHEBI:29105"/>
    </cofactor>
    <text evidence="6">Binds 1 zinc ion per subunit.</text>
</comment>
<reference evidence="9 10" key="1">
    <citation type="submission" date="2020-02" db="EMBL/GenBank/DDBJ databases">
        <title>Genomic and physiological characterization of two novel Nitrospinaceae genera.</title>
        <authorList>
            <person name="Mueller A.J."/>
            <person name="Jung M.-Y."/>
            <person name="Strachan C.R."/>
            <person name="Herbold C.W."/>
            <person name="Kirkegaard R.H."/>
            <person name="Daims H."/>
        </authorList>
    </citation>
    <scope>NUCLEOTIDE SEQUENCE [LARGE SCALE GENOMIC DNA]</scope>
    <source>
        <strain evidence="9">EB</strain>
    </source>
</reference>